<keyword evidence="2" id="KW-1185">Reference proteome</keyword>
<evidence type="ECO:0000313" key="1">
    <source>
        <dbReference type="EMBL" id="GBP51475.1"/>
    </source>
</evidence>
<comment type="caution">
    <text evidence="1">The sequence shown here is derived from an EMBL/GenBank/DDBJ whole genome shotgun (WGS) entry which is preliminary data.</text>
</comment>
<protein>
    <submittedName>
        <fullName evidence="1">Uncharacterized protein</fullName>
    </submittedName>
</protein>
<gene>
    <name evidence="1" type="ORF">EVAR_44450_1</name>
</gene>
<name>A0A4C1WMX7_EUMVA</name>
<dbReference type="EMBL" id="BGZK01000582">
    <property type="protein sequence ID" value="GBP51475.1"/>
    <property type="molecule type" value="Genomic_DNA"/>
</dbReference>
<reference evidence="1 2" key="1">
    <citation type="journal article" date="2019" name="Commun. Biol.">
        <title>The bagworm genome reveals a unique fibroin gene that provides high tensile strength.</title>
        <authorList>
            <person name="Kono N."/>
            <person name="Nakamura H."/>
            <person name="Ohtoshi R."/>
            <person name="Tomita M."/>
            <person name="Numata K."/>
            <person name="Arakawa K."/>
        </authorList>
    </citation>
    <scope>NUCLEOTIDE SEQUENCE [LARGE SCALE GENOMIC DNA]</scope>
</reference>
<organism evidence="1 2">
    <name type="scientific">Eumeta variegata</name>
    <name type="common">Bagworm moth</name>
    <name type="synonym">Eumeta japonica</name>
    <dbReference type="NCBI Taxonomy" id="151549"/>
    <lineage>
        <taxon>Eukaryota</taxon>
        <taxon>Metazoa</taxon>
        <taxon>Ecdysozoa</taxon>
        <taxon>Arthropoda</taxon>
        <taxon>Hexapoda</taxon>
        <taxon>Insecta</taxon>
        <taxon>Pterygota</taxon>
        <taxon>Neoptera</taxon>
        <taxon>Endopterygota</taxon>
        <taxon>Lepidoptera</taxon>
        <taxon>Glossata</taxon>
        <taxon>Ditrysia</taxon>
        <taxon>Tineoidea</taxon>
        <taxon>Psychidae</taxon>
        <taxon>Oiketicinae</taxon>
        <taxon>Eumeta</taxon>
    </lineage>
</organism>
<proteinExistence type="predicted"/>
<dbReference type="AlphaFoldDB" id="A0A4C1WMX7"/>
<accession>A0A4C1WMX7</accession>
<evidence type="ECO:0000313" key="2">
    <source>
        <dbReference type="Proteomes" id="UP000299102"/>
    </source>
</evidence>
<sequence length="136" mass="15030">MSKVITPRVFHISVVVSRHPDTIILTSIHSPGRRRTRSSAGHSASLSTFNTLSLSLLFLKTSVNPLGSVSNSMGRIRGKKTDSRVSDSCNVRASTHTTIAARLYIPAPRAQHPRSQRMRIEPRQVWEGAAPLWLAH</sequence>
<dbReference type="Proteomes" id="UP000299102">
    <property type="component" value="Unassembled WGS sequence"/>
</dbReference>